<dbReference type="AlphaFoldDB" id="A0AAE0CBE6"/>
<evidence type="ECO:0000313" key="2">
    <source>
        <dbReference type="Proteomes" id="UP001190700"/>
    </source>
</evidence>
<proteinExistence type="predicted"/>
<comment type="caution">
    <text evidence="1">The sequence shown here is derived from an EMBL/GenBank/DDBJ whole genome shotgun (WGS) entry which is preliminary data.</text>
</comment>
<organism evidence="1 2">
    <name type="scientific">Cymbomonas tetramitiformis</name>
    <dbReference type="NCBI Taxonomy" id="36881"/>
    <lineage>
        <taxon>Eukaryota</taxon>
        <taxon>Viridiplantae</taxon>
        <taxon>Chlorophyta</taxon>
        <taxon>Pyramimonadophyceae</taxon>
        <taxon>Pyramimonadales</taxon>
        <taxon>Pyramimonadaceae</taxon>
        <taxon>Cymbomonas</taxon>
    </lineage>
</organism>
<evidence type="ECO:0000313" key="1">
    <source>
        <dbReference type="EMBL" id="KAK3250845.1"/>
    </source>
</evidence>
<protein>
    <submittedName>
        <fullName evidence="1">Uncharacterized protein</fullName>
    </submittedName>
</protein>
<dbReference type="EMBL" id="LGRX02026455">
    <property type="protein sequence ID" value="KAK3250845.1"/>
    <property type="molecule type" value="Genomic_DNA"/>
</dbReference>
<sequence>MGEFGDTLTNIPNLGKTCEQAASICQAATASGPISNILDEMASAQLSFDVAATKHQGWAEYANGDRPPATITAVLNEKTRQDLFRVHFNPNSLTGLAKTLKSEYYDLTDIPHDRQHRDGLQLNVLCRGGEVAFSRLIIALRKTLKTVRVGHSERLLDIRHRLQTTNVHSAYDEILNNVLSHLILRIVIGTTKTSLNALIHADACLNGDGRALLLHLFCLLLGNYPALDTDENLIAAKALRLTESGDPMPTLEAFDNEIRSYLIQYPNYSEVEQTQLLIEVLKESQKHAKKKFKTPLYHSIIEIYNTSLRQGSRDYPGSFRGLLKDI</sequence>
<reference evidence="1 2" key="1">
    <citation type="journal article" date="2015" name="Genome Biol. Evol.">
        <title>Comparative Genomics of a Bacterivorous Green Alga Reveals Evolutionary Causalities and Consequences of Phago-Mixotrophic Mode of Nutrition.</title>
        <authorList>
            <person name="Burns J.A."/>
            <person name="Paasch A."/>
            <person name="Narechania A."/>
            <person name="Kim E."/>
        </authorList>
    </citation>
    <scope>NUCLEOTIDE SEQUENCE [LARGE SCALE GENOMIC DNA]</scope>
    <source>
        <strain evidence="1 2">PLY_AMNH</strain>
    </source>
</reference>
<keyword evidence="2" id="KW-1185">Reference proteome</keyword>
<gene>
    <name evidence="1" type="ORF">CYMTET_39797</name>
</gene>
<dbReference type="Proteomes" id="UP001190700">
    <property type="component" value="Unassembled WGS sequence"/>
</dbReference>
<accession>A0AAE0CBE6</accession>
<name>A0AAE0CBE6_9CHLO</name>